<feature type="chain" id="PRO_5034462698" description="Ecp2 effector protein domain-containing protein" evidence="1">
    <location>
        <begin position="18"/>
        <end position="174"/>
    </location>
</feature>
<proteinExistence type="predicted"/>
<evidence type="ECO:0000313" key="3">
    <source>
        <dbReference type="Proteomes" id="UP000660729"/>
    </source>
</evidence>
<accession>A0A8H6VHS9</accession>
<evidence type="ECO:0000313" key="2">
    <source>
        <dbReference type="EMBL" id="KAF7192040.1"/>
    </source>
</evidence>
<comment type="caution">
    <text evidence="2">The sequence shown here is derived from an EMBL/GenBank/DDBJ whole genome shotgun (WGS) entry which is preliminary data.</text>
</comment>
<dbReference type="EMBL" id="JABCIY010000151">
    <property type="protein sequence ID" value="KAF7192040.1"/>
    <property type="molecule type" value="Genomic_DNA"/>
</dbReference>
<keyword evidence="1" id="KW-0732">Signal</keyword>
<feature type="signal peptide" evidence="1">
    <location>
        <begin position="1"/>
        <end position="17"/>
    </location>
</feature>
<gene>
    <name evidence="2" type="ORF">HII31_06685</name>
</gene>
<keyword evidence="3" id="KW-1185">Reference proteome</keyword>
<sequence>MHPILSLAFIWLSSVAAHPSDHWHYRIIFNRYNTTTCLYQSLDQMIDPYNWDDGVKISEEHGCFEWKDQLSFIGFMYFWEAHVGAPTEHIGDYGKCEIAIYGQDKCAGSAVGWVNNANTRNNSAALCRAMEGRHGKSVKVYCDRNKKPDWDPEMPLAPGFNWPSCKKGPCHPPA</sequence>
<dbReference type="AlphaFoldDB" id="A0A8H6VHS9"/>
<organism evidence="2 3">
    <name type="scientific">Pseudocercospora fuligena</name>
    <dbReference type="NCBI Taxonomy" id="685502"/>
    <lineage>
        <taxon>Eukaryota</taxon>
        <taxon>Fungi</taxon>
        <taxon>Dikarya</taxon>
        <taxon>Ascomycota</taxon>
        <taxon>Pezizomycotina</taxon>
        <taxon>Dothideomycetes</taxon>
        <taxon>Dothideomycetidae</taxon>
        <taxon>Mycosphaerellales</taxon>
        <taxon>Mycosphaerellaceae</taxon>
        <taxon>Pseudocercospora</taxon>
    </lineage>
</organism>
<evidence type="ECO:0008006" key="4">
    <source>
        <dbReference type="Google" id="ProtNLM"/>
    </source>
</evidence>
<name>A0A8H6VHS9_9PEZI</name>
<reference evidence="2" key="1">
    <citation type="submission" date="2020-04" db="EMBL/GenBank/DDBJ databases">
        <title>Draft genome resource of the tomato pathogen Pseudocercospora fuligena.</title>
        <authorList>
            <person name="Zaccaron A."/>
        </authorList>
    </citation>
    <scope>NUCLEOTIDE SEQUENCE</scope>
    <source>
        <strain evidence="2">PF001</strain>
    </source>
</reference>
<evidence type="ECO:0000256" key="1">
    <source>
        <dbReference type="SAM" id="SignalP"/>
    </source>
</evidence>
<protein>
    <recommendedName>
        <fullName evidence="4">Ecp2 effector protein domain-containing protein</fullName>
    </recommendedName>
</protein>
<dbReference type="Proteomes" id="UP000660729">
    <property type="component" value="Unassembled WGS sequence"/>
</dbReference>